<comment type="similarity">
    <text evidence="2">Belongs to the EamA transporter family.</text>
</comment>
<gene>
    <name evidence="9" type="ORF">GCM10009606_45120</name>
</gene>
<reference evidence="9 10" key="1">
    <citation type="journal article" date="2019" name="Int. J. Syst. Evol. Microbiol.">
        <title>The Global Catalogue of Microorganisms (GCM) 10K type strain sequencing project: providing services to taxonomists for standard genome sequencing and annotation.</title>
        <authorList>
            <consortium name="The Broad Institute Genomics Platform"/>
            <consortium name="The Broad Institute Genome Sequencing Center for Infectious Disease"/>
            <person name="Wu L."/>
            <person name="Ma J."/>
        </authorList>
    </citation>
    <scope>NUCLEOTIDE SEQUENCE [LARGE SCALE GENOMIC DNA]</scope>
    <source>
        <strain evidence="9 10">JCM 11813</strain>
    </source>
</reference>
<feature type="transmembrane region" description="Helical" evidence="7">
    <location>
        <begin position="265"/>
        <end position="282"/>
    </location>
</feature>
<evidence type="ECO:0000313" key="9">
    <source>
        <dbReference type="EMBL" id="GAA1162174.1"/>
    </source>
</evidence>
<evidence type="ECO:0000256" key="2">
    <source>
        <dbReference type="ARBA" id="ARBA00007362"/>
    </source>
</evidence>
<accession>A0ABN1UQ86</accession>
<dbReference type="SUPFAM" id="SSF103481">
    <property type="entry name" value="Multidrug resistance efflux transporter EmrE"/>
    <property type="match status" value="2"/>
</dbReference>
<dbReference type="InterPro" id="IPR051258">
    <property type="entry name" value="Diverse_Substrate_Transporter"/>
</dbReference>
<keyword evidence="3" id="KW-1003">Cell membrane</keyword>
<evidence type="ECO:0000256" key="4">
    <source>
        <dbReference type="ARBA" id="ARBA00022692"/>
    </source>
</evidence>
<comment type="caution">
    <text evidence="9">The sequence shown here is derived from an EMBL/GenBank/DDBJ whole genome shotgun (WGS) entry which is preliminary data.</text>
</comment>
<proteinExistence type="inferred from homology"/>
<comment type="subcellular location">
    <subcellularLocation>
        <location evidence="1">Cell membrane</location>
        <topology evidence="1">Multi-pass membrane protein</topology>
    </subcellularLocation>
</comment>
<dbReference type="Proteomes" id="UP001499979">
    <property type="component" value="Unassembled WGS sequence"/>
</dbReference>
<organism evidence="9 10">
    <name type="scientific">Nocardioides aquiterrae</name>
    <dbReference type="NCBI Taxonomy" id="203799"/>
    <lineage>
        <taxon>Bacteria</taxon>
        <taxon>Bacillati</taxon>
        <taxon>Actinomycetota</taxon>
        <taxon>Actinomycetes</taxon>
        <taxon>Propionibacteriales</taxon>
        <taxon>Nocardioidaceae</taxon>
        <taxon>Nocardioides</taxon>
    </lineage>
</organism>
<protein>
    <submittedName>
        <fullName evidence="9">EamA family transporter</fullName>
    </submittedName>
</protein>
<evidence type="ECO:0000256" key="6">
    <source>
        <dbReference type="ARBA" id="ARBA00023136"/>
    </source>
</evidence>
<dbReference type="PANTHER" id="PTHR42920">
    <property type="entry name" value="OS03G0707200 PROTEIN-RELATED"/>
    <property type="match status" value="1"/>
</dbReference>
<keyword evidence="10" id="KW-1185">Reference proteome</keyword>
<feature type="transmembrane region" description="Helical" evidence="7">
    <location>
        <begin position="178"/>
        <end position="197"/>
    </location>
</feature>
<evidence type="ECO:0000256" key="7">
    <source>
        <dbReference type="SAM" id="Phobius"/>
    </source>
</evidence>
<evidence type="ECO:0000256" key="3">
    <source>
        <dbReference type="ARBA" id="ARBA00022475"/>
    </source>
</evidence>
<evidence type="ECO:0000256" key="5">
    <source>
        <dbReference type="ARBA" id="ARBA00022989"/>
    </source>
</evidence>
<feature type="transmembrane region" description="Helical" evidence="7">
    <location>
        <begin position="71"/>
        <end position="89"/>
    </location>
</feature>
<dbReference type="RefSeq" id="WP_343910481.1">
    <property type="nucleotide sequence ID" value="NZ_BAAAJE010000030.1"/>
</dbReference>
<dbReference type="InterPro" id="IPR037185">
    <property type="entry name" value="EmrE-like"/>
</dbReference>
<keyword evidence="5 7" id="KW-1133">Transmembrane helix</keyword>
<name>A0ABN1UQ86_9ACTN</name>
<keyword evidence="6 7" id="KW-0472">Membrane</keyword>
<feature type="transmembrane region" description="Helical" evidence="7">
    <location>
        <begin position="239"/>
        <end position="259"/>
    </location>
</feature>
<sequence>MATRNSSLRLVSPVWLVLIGILSVQFGASVAKSTFDQAGPTTVVWLRLATSALLLVAVARPVLRGRSREDWYVVLGFGVSLGVMNWSFYQAFARIPLGVAVTLEFLGPLTLAVVLSRRLRDLLWVALAGLGIALLGLSGLSGGGSLTVAGVAFALLAGACWAAYILLSVQTGRRWPGFDGLAVASVVAALLLLPAAVGVGAHDLADPRILVLGAVVGLLSSVIPYSCELVALRSIAPAAFSILMSLEPAAAALAGMLVLGEFLTAAQWVAMACVVVASVGATRSSRVVAQPVPD</sequence>
<feature type="transmembrane region" description="Helical" evidence="7">
    <location>
        <begin position="209"/>
        <end position="227"/>
    </location>
</feature>
<feature type="domain" description="EamA" evidence="8">
    <location>
        <begin position="150"/>
        <end position="279"/>
    </location>
</feature>
<dbReference type="InterPro" id="IPR000620">
    <property type="entry name" value="EamA_dom"/>
</dbReference>
<feature type="transmembrane region" description="Helical" evidence="7">
    <location>
        <begin position="43"/>
        <end position="59"/>
    </location>
</feature>
<feature type="transmembrane region" description="Helical" evidence="7">
    <location>
        <begin position="122"/>
        <end position="140"/>
    </location>
</feature>
<feature type="transmembrane region" description="Helical" evidence="7">
    <location>
        <begin position="146"/>
        <end position="166"/>
    </location>
</feature>
<evidence type="ECO:0000313" key="10">
    <source>
        <dbReference type="Proteomes" id="UP001499979"/>
    </source>
</evidence>
<dbReference type="PANTHER" id="PTHR42920:SF5">
    <property type="entry name" value="EAMA DOMAIN-CONTAINING PROTEIN"/>
    <property type="match status" value="1"/>
</dbReference>
<keyword evidence="4 7" id="KW-0812">Transmembrane</keyword>
<dbReference type="EMBL" id="BAAAJE010000030">
    <property type="protein sequence ID" value="GAA1162174.1"/>
    <property type="molecule type" value="Genomic_DNA"/>
</dbReference>
<evidence type="ECO:0000256" key="1">
    <source>
        <dbReference type="ARBA" id="ARBA00004651"/>
    </source>
</evidence>
<evidence type="ECO:0000259" key="8">
    <source>
        <dbReference type="Pfam" id="PF00892"/>
    </source>
</evidence>
<feature type="transmembrane region" description="Helical" evidence="7">
    <location>
        <begin position="95"/>
        <end position="115"/>
    </location>
</feature>
<dbReference type="Pfam" id="PF00892">
    <property type="entry name" value="EamA"/>
    <property type="match status" value="1"/>
</dbReference>